<keyword evidence="4" id="KW-0285">Flavoprotein</keyword>
<proteinExistence type="inferred from homology"/>
<dbReference type="InterPro" id="IPR052542">
    <property type="entry name" value="Cholesterol_Oxidase"/>
</dbReference>
<dbReference type="InterPro" id="IPR007867">
    <property type="entry name" value="GMC_OxRtase_C"/>
</dbReference>
<dbReference type="EC" id="5.3.3.1" evidence="11"/>
<keyword evidence="9" id="KW-0753">Steroid metabolism</keyword>
<keyword evidence="6" id="KW-0560">Oxidoreductase</keyword>
<evidence type="ECO:0000256" key="10">
    <source>
        <dbReference type="ARBA" id="ARBA00023235"/>
    </source>
</evidence>
<accession>A0ABW5B076</accession>
<dbReference type="PRINTS" id="PR00411">
    <property type="entry name" value="PNDRDTASEI"/>
</dbReference>
<feature type="domain" description="Glucose-methanol-choline oxidoreductase C-terminal" evidence="17">
    <location>
        <begin position="450"/>
        <end position="504"/>
    </location>
</feature>
<name>A0ABW5B076_9FLAO</name>
<evidence type="ECO:0000256" key="1">
    <source>
        <dbReference type="ARBA" id="ARBA00001974"/>
    </source>
</evidence>
<evidence type="ECO:0000256" key="11">
    <source>
        <dbReference type="ARBA" id="ARBA00038856"/>
    </source>
</evidence>
<gene>
    <name evidence="18" type="ORF">ACFSJT_15240</name>
</gene>
<dbReference type="Gene3D" id="3.50.50.60">
    <property type="entry name" value="FAD/NAD(P)-binding domain"/>
    <property type="match status" value="3"/>
</dbReference>
<evidence type="ECO:0000256" key="8">
    <source>
        <dbReference type="ARBA" id="ARBA00023166"/>
    </source>
</evidence>
<evidence type="ECO:0000259" key="16">
    <source>
        <dbReference type="Pfam" id="PF00732"/>
    </source>
</evidence>
<evidence type="ECO:0000256" key="7">
    <source>
        <dbReference type="ARBA" id="ARBA00023098"/>
    </source>
</evidence>
<evidence type="ECO:0000256" key="4">
    <source>
        <dbReference type="ARBA" id="ARBA00022630"/>
    </source>
</evidence>
<dbReference type="EC" id="1.1.3.6" evidence="13"/>
<evidence type="ECO:0000256" key="14">
    <source>
        <dbReference type="ARBA" id="ARBA00049744"/>
    </source>
</evidence>
<dbReference type="Pfam" id="PF13450">
    <property type="entry name" value="NAD_binding_8"/>
    <property type="match status" value="1"/>
</dbReference>
<dbReference type="EMBL" id="JBHUHY010000016">
    <property type="protein sequence ID" value="MFD2188157.1"/>
    <property type="molecule type" value="Genomic_DNA"/>
</dbReference>
<keyword evidence="8" id="KW-1207">Sterol metabolism</keyword>
<evidence type="ECO:0000256" key="3">
    <source>
        <dbReference type="ARBA" id="ARBA00022548"/>
    </source>
</evidence>
<dbReference type="Proteomes" id="UP001597344">
    <property type="component" value="Unassembled WGS sequence"/>
</dbReference>
<keyword evidence="10" id="KW-0413">Isomerase</keyword>
<reference evidence="19" key="1">
    <citation type="journal article" date="2019" name="Int. J. Syst. Evol. Microbiol.">
        <title>The Global Catalogue of Microorganisms (GCM) 10K type strain sequencing project: providing services to taxonomists for standard genome sequencing and annotation.</title>
        <authorList>
            <consortium name="The Broad Institute Genomics Platform"/>
            <consortium name="The Broad Institute Genome Sequencing Center for Infectious Disease"/>
            <person name="Wu L."/>
            <person name="Ma J."/>
        </authorList>
    </citation>
    <scope>NUCLEOTIDE SEQUENCE [LARGE SCALE GENOMIC DNA]</scope>
    <source>
        <strain evidence="19">DT92</strain>
    </source>
</reference>
<comment type="cofactor">
    <cofactor evidence="1">
        <name>FAD</name>
        <dbReference type="ChEBI" id="CHEBI:57692"/>
    </cofactor>
</comment>
<evidence type="ECO:0000313" key="19">
    <source>
        <dbReference type="Proteomes" id="UP001597344"/>
    </source>
</evidence>
<evidence type="ECO:0000259" key="17">
    <source>
        <dbReference type="Pfam" id="PF05199"/>
    </source>
</evidence>
<keyword evidence="3" id="KW-0153">Cholesterol metabolism</keyword>
<evidence type="ECO:0000313" key="18">
    <source>
        <dbReference type="EMBL" id="MFD2188157.1"/>
    </source>
</evidence>
<protein>
    <recommendedName>
        <fullName evidence="14">Cholesterol oxidase</fullName>
        <ecNumber evidence="13">1.1.3.6</ecNumber>
        <ecNumber evidence="11">5.3.3.1</ecNumber>
    </recommendedName>
    <alternativeName>
        <fullName evidence="15">Cholesterol isomerase</fullName>
    </alternativeName>
</protein>
<dbReference type="PANTHER" id="PTHR47470">
    <property type="entry name" value="CHOLESTEROL OXIDASE"/>
    <property type="match status" value="1"/>
</dbReference>
<sequence length="517" mass="57267">MNMEYDYIIIGSGFGGSVSALRLSEKGYKVLVIEKGKWYAAQDFPKSNWNLKKWLWIPFFRWFGIMKMSFFKHVVVISGTGVGGGSLVYANTLPIPKKEFFTSGSWSELADWQSDLAPFYKIALNMLGAQKNPKLFDGDKALKEMASQMDRNKSFEPTNVAVFFGKPNETVSDPYFDGKGPDRTGCNYCGGCMTGCRFGAKNTLDKNYLYLAQQLGAEILAEQEVYDVIPNRDGYEIKYKSSTRFSKSHKSVKTKGVIFSGGVLGTVKLLLKLKQKSLPKLSDRLGFDIRTNNESLISVTNLDGKKDMSKGVAIGSILNTDKNSHLEIVRYAKGSGFWRLSHLPLTHGKNTIVRVVKMITSFIKHPMSYIKLYTTRDWAKSTVVLLFMQTLDSTLRLKRNTLGIMNTRVAEGKKPSAFIPQSLGLAKKYASLIKGKETVFGLEPLAGIPSTAHILGGAVMGNNPSEGVIDKNNRVFGYKNMYICDGSMISANPGVNPSLSITAISEHAMSKIPKKSK</sequence>
<dbReference type="RefSeq" id="WP_378321175.1">
    <property type="nucleotide sequence ID" value="NZ_JBHUHY010000016.1"/>
</dbReference>
<keyword evidence="5" id="KW-0274">FAD</keyword>
<keyword evidence="19" id="KW-1185">Reference proteome</keyword>
<dbReference type="Pfam" id="PF05199">
    <property type="entry name" value="GMC_oxred_C"/>
    <property type="match status" value="1"/>
</dbReference>
<organism evidence="18 19">
    <name type="scientific">Aquimarina celericrescens</name>
    <dbReference type="NCBI Taxonomy" id="1964542"/>
    <lineage>
        <taxon>Bacteria</taxon>
        <taxon>Pseudomonadati</taxon>
        <taxon>Bacteroidota</taxon>
        <taxon>Flavobacteriia</taxon>
        <taxon>Flavobacteriales</taxon>
        <taxon>Flavobacteriaceae</taxon>
        <taxon>Aquimarina</taxon>
    </lineage>
</organism>
<evidence type="ECO:0000256" key="9">
    <source>
        <dbReference type="ARBA" id="ARBA00023221"/>
    </source>
</evidence>
<dbReference type="InterPro" id="IPR000172">
    <property type="entry name" value="GMC_OxRdtase_N"/>
</dbReference>
<dbReference type="InterPro" id="IPR036188">
    <property type="entry name" value="FAD/NAD-bd_sf"/>
</dbReference>
<evidence type="ECO:0000256" key="2">
    <source>
        <dbReference type="ARBA" id="ARBA00010790"/>
    </source>
</evidence>
<comment type="similarity">
    <text evidence="2">Belongs to the GMC oxidoreductase family.</text>
</comment>
<dbReference type="SUPFAM" id="SSF51905">
    <property type="entry name" value="FAD/NAD(P)-binding domain"/>
    <property type="match status" value="1"/>
</dbReference>
<comment type="pathway">
    <text evidence="12">Steroid metabolism; cholesterol degradation.</text>
</comment>
<evidence type="ECO:0000256" key="12">
    <source>
        <dbReference type="ARBA" id="ARBA00049645"/>
    </source>
</evidence>
<feature type="domain" description="Glucose-methanol-choline oxidoreductase N-terminal" evidence="16">
    <location>
        <begin position="182"/>
        <end position="271"/>
    </location>
</feature>
<evidence type="ECO:0000256" key="5">
    <source>
        <dbReference type="ARBA" id="ARBA00022827"/>
    </source>
</evidence>
<evidence type="ECO:0000256" key="15">
    <source>
        <dbReference type="ARBA" id="ARBA00049778"/>
    </source>
</evidence>
<dbReference type="Pfam" id="PF00732">
    <property type="entry name" value="GMC_oxred_N"/>
    <property type="match status" value="1"/>
</dbReference>
<evidence type="ECO:0000256" key="13">
    <source>
        <dbReference type="ARBA" id="ARBA00049723"/>
    </source>
</evidence>
<dbReference type="PANTHER" id="PTHR47470:SF1">
    <property type="entry name" value="FAD-DEPENDENT OXIDOREDUCTASE 2 FAD BINDING DOMAIN-CONTAINING PROTEIN"/>
    <property type="match status" value="1"/>
</dbReference>
<comment type="caution">
    <text evidence="18">The sequence shown here is derived from an EMBL/GenBank/DDBJ whole genome shotgun (WGS) entry which is preliminary data.</text>
</comment>
<keyword evidence="7" id="KW-0443">Lipid metabolism</keyword>
<evidence type="ECO:0000256" key="6">
    <source>
        <dbReference type="ARBA" id="ARBA00023002"/>
    </source>
</evidence>